<keyword evidence="1" id="KW-0808">Transferase</keyword>
<dbReference type="Gene3D" id="3.40.630.30">
    <property type="match status" value="1"/>
</dbReference>
<comment type="caution">
    <text evidence="5">The sequence shown here is derived from an EMBL/GenBank/DDBJ whole genome shotgun (WGS) entry which is preliminary data.</text>
</comment>
<feature type="compositionally biased region" description="Low complexity" evidence="3">
    <location>
        <begin position="1"/>
        <end position="12"/>
    </location>
</feature>
<evidence type="ECO:0000313" key="5">
    <source>
        <dbReference type="EMBL" id="KAA1379674.1"/>
    </source>
</evidence>
<evidence type="ECO:0000256" key="1">
    <source>
        <dbReference type="ARBA" id="ARBA00022679"/>
    </source>
</evidence>
<evidence type="ECO:0000259" key="4">
    <source>
        <dbReference type="PROSITE" id="PS51186"/>
    </source>
</evidence>
<dbReference type="OrthoDB" id="3173333at2"/>
<sequence length="185" mass="19978">MPSSASSASRSSCTRRERPDVVPPTTIRALAAADWDDVRRIYADGIATKNATFETEVPPAAVLDAQWLPGQRWVATIDGAVAGWAAVSPTSRRECYRGVGETSVYVDAQHGGRGIGAALVRHQVAAADEGGLWTLQTSIFSENRASLTIHRAAGFREVGRRERIAQLAGAWRDTILLERRAPEPS</sequence>
<dbReference type="PANTHER" id="PTHR43072">
    <property type="entry name" value="N-ACETYLTRANSFERASE"/>
    <property type="match status" value="1"/>
</dbReference>
<dbReference type="InterPro" id="IPR000182">
    <property type="entry name" value="GNAT_dom"/>
</dbReference>
<dbReference type="EMBL" id="SDPP02000001">
    <property type="protein sequence ID" value="KAA1379674.1"/>
    <property type="molecule type" value="Genomic_DNA"/>
</dbReference>
<dbReference type="PROSITE" id="PS51186">
    <property type="entry name" value="GNAT"/>
    <property type="match status" value="1"/>
</dbReference>
<dbReference type="PANTHER" id="PTHR43072:SF23">
    <property type="entry name" value="UPF0039 PROTEIN C11D3.02C"/>
    <property type="match status" value="1"/>
</dbReference>
<feature type="domain" description="N-acetyltransferase" evidence="4">
    <location>
        <begin position="25"/>
        <end position="178"/>
    </location>
</feature>
<dbReference type="Proteomes" id="UP001515100">
    <property type="component" value="Unassembled WGS sequence"/>
</dbReference>
<accession>A0A641ANL0</accession>
<keyword evidence="6" id="KW-1185">Reference proteome</keyword>
<feature type="region of interest" description="Disordered" evidence="3">
    <location>
        <begin position="1"/>
        <end position="21"/>
    </location>
</feature>
<dbReference type="InterPro" id="IPR016181">
    <property type="entry name" value="Acyl_CoA_acyltransferase"/>
</dbReference>
<reference evidence="5" key="1">
    <citation type="submission" date="2019-09" db="EMBL/GenBank/DDBJ databases">
        <authorList>
            <person name="Li J."/>
        </authorList>
    </citation>
    <scope>NUCLEOTIDE SEQUENCE [LARGE SCALE GENOMIC DNA]</scope>
    <source>
        <strain evidence="5">NRBC 14897</strain>
    </source>
</reference>
<dbReference type="AlphaFoldDB" id="A0A641ANL0"/>
<evidence type="ECO:0000313" key="6">
    <source>
        <dbReference type="Proteomes" id="UP001515100"/>
    </source>
</evidence>
<name>A0A641ANL0_9ACTN</name>
<dbReference type="Pfam" id="PF00583">
    <property type="entry name" value="Acetyltransf_1"/>
    <property type="match status" value="1"/>
</dbReference>
<proteinExistence type="predicted"/>
<evidence type="ECO:0000256" key="2">
    <source>
        <dbReference type="ARBA" id="ARBA00023315"/>
    </source>
</evidence>
<keyword evidence="2" id="KW-0012">Acyltransferase</keyword>
<protein>
    <submittedName>
        <fullName evidence="5">N-acetyltransferase family protein</fullName>
    </submittedName>
</protein>
<dbReference type="SUPFAM" id="SSF55729">
    <property type="entry name" value="Acyl-CoA N-acyltransferases (Nat)"/>
    <property type="match status" value="1"/>
</dbReference>
<dbReference type="GO" id="GO:0016747">
    <property type="term" value="F:acyltransferase activity, transferring groups other than amino-acyl groups"/>
    <property type="evidence" value="ECO:0007669"/>
    <property type="project" value="InterPro"/>
</dbReference>
<dbReference type="CDD" id="cd04301">
    <property type="entry name" value="NAT_SF"/>
    <property type="match status" value="1"/>
</dbReference>
<evidence type="ECO:0000256" key="3">
    <source>
        <dbReference type="SAM" id="MobiDB-lite"/>
    </source>
</evidence>
<gene>
    <name evidence="5" type="ORF">ESP62_000140</name>
</gene>
<organism evidence="5 6">
    <name type="scientific">Aeromicrobium fastidiosum</name>
    <dbReference type="NCBI Taxonomy" id="52699"/>
    <lineage>
        <taxon>Bacteria</taxon>
        <taxon>Bacillati</taxon>
        <taxon>Actinomycetota</taxon>
        <taxon>Actinomycetes</taxon>
        <taxon>Propionibacteriales</taxon>
        <taxon>Nocardioidaceae</taxon>
        <taxon>Aeromicrobium</taxon>
    </lineage>
</organism>